<protein>
    <submittedName>
        <fullName evidence="1">Uncharacterized protein</fullName>
    </submittedName>
</protein>
<comment type="caution">
    <text evidence="1">The sequence shown here is derived from an EMBL/GenBank/DDBJ whole genome shotgun (WGS) entry which is preliminary data.</text>
</comment>
<evidence type="ECO:0000313" key="2">
    <source>
        <dbReference type="Proteomes" id="UP000777784"/>
    </source>
</evidence>
<dbReference type="EMBL" id="JAHJDP010000018">
    <property type="protein sequence ID" value="MBU2689754.1"/>
    <property type="molecule type" value="Genomic_DNA"/>
</dbReference>
<proteinExistence type="predicted"/>
<gene>
    <name evidence="1" type="ORF">KJ970_02425</name>
</gene>
<name>A0A948W4V9_UNCEI</name>
<evidence type="ECO:0000313" key="1">
    <source>
        <dbReference type="EMBL" id="MBU2689754.1"/>
    </source>
</evidence>
<sequence>MTSIKYVSRAVVLIMVLLVSVVWASGAIYSIGQEGEQILVMLDPSMLKRVWVGCTIWDGDQEVDLPAKKVSALESVCTFFLGEHSRGYHDAVVAVWGRRVDAEDCHNGPKRKACQWCRMHGYHLEEEMDRRYFTVEVR</sequence>
<dbReference type="Proteomes" id="UP000777784">
    <property type="component" value="Unassembled WGS sequence"/>
</dbReference>
<organism evidence="1 2">
    <name type="scientific">Eiseniibacteriota bacterium</name>
    <dbReference type="NCBI Taxonomy" id="2212470"/>
    <lineage>
        <taxon>Bacteria</taxon>
        <taxon>Candidatus Eiseniibacteriota</taxon>
    </lineage>
</organism>
<accession>A0A948W4V9</accession>
<reference evidence="1" key="1">
    <citation type="submission" date="2021-05" db="EMBL/GenBank/DDBJ databases">
        <title>Energy efficiency and biological interactions define the core microbiome of deep oligotrophic groundwater.</title>
        <authorList>
            <person name="Mehrshad M."/>
            <person name="Lopez-Fernandez M."/>
            <person name="Bell E."/>
            <person name="Bernier-Latmani R."/>
            <person name="Bertilsson S."/>
            <person name="Dopson M."/>
        </authorList>
    </citation>
    <scope>NUCLEOTIDE SEQUENCE</scope>
    <source>
        <strain evidence="1">Modern_marine.mb.64</strain>
    </source>
</reference>
<dbReference type="AlphaFoldDB" id="A0A948W4V9"/>